<dbReference type="InterPro" id="IPR000757">
    <property type="entry name" value="Beta-glucanase-like"/>
</dbReference>
<dbReference type="Gene3D" id="2.60.120.200">
    <property type="match status" value="1"/>
</dbReference>
<evidence type="ECO:0000256" key="1">
    <source>
        <dbReference type="ARBA" id="ARBA00022801"/>
    </source>
</evidence>
<dbReference type="InterPro" id="IPR044791">
    <property type="entry name" value="Beta-glucanase/XTH"/>
</dbReference>
<feature type="domain" description="GH16" evidence="4">
    <location>
        <begin position="26"/>
        <end position="89"/>
    </location>
</feature>
<name>A0A453SR50_AEGTS</name>
<evidence type="ECO:0000313" key="6">
    <source>
        <dbReference type="Proteomes" id="UP000015105"/>
    </source>
</evidence>
<keyword evidence="6" id="KW-1185">Reference proteome</keyword>
<evidence type="ECO:0000256" key="3">
    <source>
        <dbReference type="SAM" id="SignalP"/>
    </source>
</evidence>
<dbReference type="Pfam" id="PF00722">
    <property type="entry name" value="Glyco_hydro_16"/>
    <property type="match status" value="1"/>
</dbReference>
<dbReference type="InterPro" id="IPR013320">
    <property type="entry name" value="ConA-like_dom_sf"/>
</dbReference>
<reference evidence="5" key="3">
    <citation type="journal article" date="2017" name="Nature">
        <title>Genome sequence of the progenitor of the wheat D genome Aegilops tauschii.</title>
        <authorList>
            <person name="Luo M.C."/>
            <person name="Gu Y.Q."/>
            <person name="Puiu D."/>
            <person name="Wang H."/>
            <person name="Twardziok S.O."/>
            <person name="Deal K.R."/>
            <person name="Huo N."/>
            <person name="Zhu T."/>
            <person name="Wang L."/>
            <person name="Wang Y."/>
            <person name="McGuire P.E."/>
            <person name="Liu S."/>
            <person name="Long H."/>
            <person name="Ramasamy R.K."/>
            <person name="Rodriguez J.C."/>
            <person name="Van S.L."/>
            <person name="Yuan L."/>
            <person name="Wang Z."/>
            <person name="Xia Z."/>
            <person name="Xiao L."/>
            <person name="Anderson O.D."/>
            <person name="Ouyang S."/>
            <person name="Liang Y."/>
            <person name="Zimin A.V."/>
            <person name="Pertea G."/>
            <person name="Qi P."/>
            <person name="Bennetzen J.L."/>
            <person name="Dai X."/>
            <person name="Dawson M.W."/>
            <person name="Muller H.G."/>
            <person name="Kugler K."/>
            <person name="Rivarola-Duarte L."/>
            <person name="Spannagl M."/>
            <person name="Mayer K.F.X."/>
            <person name="Lu F.H."/>
            <person name="Bevan M.W."/>
            <person name="Leroy P."/>
            <person name="Li P."/>
            <person name="You F.M."/>
            <person name="Sun Q."/>
            <person name="Liu Z."/>
            <person name="Lyons E."/>
            <person name="Wicker T."/>
            <person name="Salzberg S.L."/>
            <person name="Devos K.M."/>
            <person name="Dvorak J."/>
        </authorList>
    </citation>
    <scope>NUCLEOTIDE SEQUENCE [LARGE SCALE GENOMIC DNA]</scope>
    <source>
        <strain evidence="5">cv. AL8/78</strain>
    </source>
</reference>
<reference evidence="6" key="2">
    <citation type="journal article" date="2017" name="Nat. Plants">
        <title>The Aegilops tauschii genome reveals multiple impacts of transposons.</title>
        <authorList>
            <person name="Zhao G."/>
            <person name="Zou C."/>
            <person name="Li K."/>
            <person name="Wang K."/>
            <person name="Li T."/>
            <person name="Gao L."/>
            <person name="Zhang X."/>
            <person name="Wang H."/>
            <person name="Yang Z."/>
            <person name="Liu X."/>
            <person name="Jiang W."/>
            <person name="Mao L."/>
            <person name="Kong X."/>
            <person name="Jiao Y."/>
            <person name="Jia J."/>
        </authorList>
    </citation>
    <scope>NUCLEOTIDE SEQUENCE [LARGE SCALE GENOMIC DNA]</scope>
    <source>
        <strain evidence="6">cv. AL8/78</strain>
    </source>
</reference>
<reference evidence="6" key="1">
    <citation type="journal article" date="2014" name="Science">
        <title>Ancient hybridizations among the ancestral genomes of bread wheat.</title>
        <authorList>
            <consortium name="International Wheat Genome Sequencing Consortium,"/>
            <person name="Marcussen T."/>
            <person name="Sandve S.R."/>
            <person name="Heier L."/>
            <person name="Spannagl M."/>
            <person name="Pfeifer M."/>
            <person name="Jakobsen K.S."/>
            <person name="Wulff B.B."/>
            <person name="Steuernagel B."/>
            <person name="Mayer K.F."/>
            <person name="Olsen O.A."/>
        </authorList>
    </citation>
    <scope>NUCLEOTIDE SEQUENCE [LARGE SCALE GENOMIC DNA]</scope>
    <source>
        <strain evidence="6">cv. AL8/78</strain>
    </source>
</reference>
<dbReference type="PANTHER" id="PTHR31062">
    <property type="entry name" value="XYLOGLUCAN ENDOTRANSGLUCOSYLASE/HYDROLASE PROTEIN 8-RELATED"/>
    <property type="match status" value="1"/>
</dbReference>
<dbReference type="EnsemblPlants" id="AET7Gv21034000.9">
    <property type="protein sequence ID" value="AET7Gv21034000.9"/>
    <property type="gene ID" value="AET7Gv21034000"/>
</dbReference>
<keyword evidence="2" id="KW-0326">Glycosidase</keyword>
<dbReference type="SUPFAM" id="SSF49899">
    <property type="entry name" value="Concanavalin A-like lectins/glucanases"/>
    <property type="match status" value="1"/>
</dbReference>
<organism evidence="5 6">
    <name type="scientific">Aegilops tauschii subsp. strangulata</name>
    <name type="common">Goatgrass</name>
    <dbReference type="NCBI Taxonomy" id="200361"/>
    <lineage>
        <taxon>Eukaryota</taxon>
        <taxon>Viridiplantae</taxon>
        <taxon>Streptophyta</taxon>
        <taxon>Embryophyta</taxon>
        <taxon>Tracheophyta</taxon>
        <taxon>Spermatophyta</taxon>
        <taxon>Magnoliopsida</taxon>
        <taxon>Liliopsida</taxon>
        <taxon>Poales</taxon>
        <taxon>Poaceae</taxon>
        <taxon>BOP clade</taxon>
        <taxon>Pooideae</taxon>
        <taxon>Triticodae</taxon>
        <taxon>Triticeae</taxon>
        <taxon>Triticinae</taxon>
        <taxon>Aegilops</taxon>
    </lineage>
</organism>
<evidence type="ECO:0000313" key="5">
    <source>
        <dbReference type="EnsemblPlants" id="AET7Gv21034000.9"/>
    </source>
</evidence>
<dbReference type="GO" id="GO:0004553">
    <property type="term" value="F:hydrolase activity, hydrolyzing O-glycosyl compounds"/>
    <property type="evidence" value="ECO:0007669"/>
    <property type="project" value="InterPro"/>
</dbReference>
<proteinExistence type="predicted"/>
<feature type="chain" id="PRO_5019465177" description="GH16 domain-containing protein" evidence="3">
    <location>
        <begin position="21"/>
        <end position="111"/>
    </location>
</feature>
<keyword evidence="1" id="KW-0378">Hydrolase</keyword>
<dbReference type="Proteomes" id="UP000015105">
    <property type="component" value="Chromosome 7D"/>
</dbReference>
<dbReference type="GO" id="GO:0005975">
    <property type="term" value="P:carbohydrate metabolic process"/>
    <property type="evidence" value="ECO:0007669"/>
    <property type="project" value="InterPro"/>
</dbReference>
<sequence>MTTVAIGILAMACLVAVARGGNFFQDSEMTWGDGRGKVVDGGRGLDLTLDKTSGSGFQSKTEYLFGKIDMQIKLVPGNSAGTVTTFYVSIFSSGTFSVGRGSSVVAISVCM</sequence>
<reference evidence="5" key="5">
    <citation type="journal article" date="2021" name="G3 (Bethesda)">
        <title>Aegilops tauschii genome assembly Aet v5.0 features greater sequence contiguity and improved annotation.</title>
        <authorList>
            <person name="Wang L."/>
            <person name="Zhu T."/>
            <person name="Rodriguez J.C."/>
            <person name="Deal K.R."/>
            <person name="Dubcovsky J."/>
            <person name="McGuire P.E."/>
            <person name="Lux T."/>
            <person name="Spannagl M."/>
            <person name="Mayer K.F.X."/>
            <person name="Baldrich P."/>
            <person name="Meyers B.C."/>
            <person name="Huo N."/>
            <person name="Gu Y.Q."/>
            <person name="Zhou H."/>
            <person name="Devos K.M."/>
            <person name="Bennetzen J.L."/>
            <person name="Unver T."/>
            <person name="Budak H."/>
            <person name="Gulick P.J."/>
            <person name="Galiba G."/>
            <person name="Kalapos B."/>
            <person name="Nelson D.R."/>
            <person name="Li P."/>
            <person name="You F.M."/>
            <person name="Luo M.C."/>
            <person name="Dvorak J."/>
        </authorList>
    </citation>
    <scope>NUCLEOTIDE SEQUENCE [LARGE SCALE GENOMIC DNA]</scope>
    <source>
        <strain evidence="5">cv. AL8/78</strain>
    </source>
</reference>
<dbReference type="AlphaFoldDB" id="A0A453SR50"/>
<evidence type="ECO:0000256" key="2">
    <source>
        <dbReference type="ARBA" id="ARBA00023295"/>
    </source>
</evidence>
<evidence type="ECO:0000259" key="4">
    <source>
        <dbReference type="Pfam" id="PF00722"/>
    </source>
</evidence>
<accession>A0A453SR50</accession>
<dbReference type="Gramene" id="AET7Gv21034000.9">
    <property type="protein sequence ID" value="AET7Gv21034000.9"/>
    <property type="gene ID" value="AET7Gv21034000"/>
</dbReference>
<reference evidence="5" key="4">
    <citation type="submission" date="2019-03" db="UniProtKB">
        <authorList>
            <consortium name="EnsemblPlants"/>
        </authorList>
    </citation>
    <scope>IDENTIFICATION</scope>
</reference>
<protein>
    <recommendedName>
        <fullName evidence="4">GH16 domain-containing protein</fullName>
    </recommendedName>
</protein>
<feature type="signal peptide" evidence="3">
    <location>
        <begin position="1"/>
        <end position="20"/>
    </location>
</feature>
<keyword evidence="3" id="KW-0732">Signal</keyword>